<protein>
    <submittedName>
        <fullName evidence="1">Uncharacterized protein</fullName>
    </submittedName>
</protein>
<dbReference type="Pfam" id="PF03662">
    <property type="entry name" value="Glyco_hydro_79n"/>
    <property type="match status" value="1"/>
</dbReference>
<dbReference type="PANTHER" id="PTHR14363:SF17">
    <property type="entry name" value="HEPARANASE-LIKE PROTEIN 3"/>
    <property type="match status" value="1"/>
</dbReference>
<reference evidence="1" key="1">
    <citation type="submission" date="2022-04" db="EMBL/GenBank/DDBJ databases">
        <title>A functionally conserved STORR gene fusion in Papaver species that diverged 16.8 million years ago.</title>
        <authorList>
            <person name="Catania T."/>
        </authorList>
    </citation>
    <scope>NUCLEOTIDE SEQUENCE</scope>
    <source>
        <strain evidence="1">S-188037</strain>
    </source>
</reference>
<evidence type="ECO:0000313" key="1">
    <source>
        <dbReference type="EMBL" id="KAI3908075.1"/>
    </source>
</evidence>
<dbReference type="InterPro" id="IPR005199">
    <property type="entry name" value="Glyco_hydro_79"/>
</dbReference>
<organism evidence="1 2">
    <name type="scientific">Papaver atlanticum</name>
    <dbReference type="NCBI Taxonomy" id="357466"/>
    <lineage>
        <taxon>Eukaryota</taxon>
        <taxon>Viridiplantae</taxon>
        <taxon>Streptophyta</taxon>
        <taxon>Embryophyta</taxon>
        <taxon>Tracheophyta</taxon>
        <taxon>Spermatophyta</taxon>
        <taxon>Magnoliopsida</taxon>
        <taxon>Ranunculales</taxon>
        <taxon>Papaveraceae</taxon>
        <taxon>Papaveroideae</taxon>
        <taxon>Papaver</taxon>
    </lineage>
</organism>
<name>A0AAD4SJ40_9MAGN</name>
<sequence>FQIFHHSTAKYFEDLRVSIIFGLNTLNGRTITRDYSAVGPWDFINSAALIGYTVDKNYSIYGWELGK</sequence>
<dbReference type="EMBL" id="JAJJMB010010543">
    <property type="protein sequence ID" value="KAI3908075.1"/>
    <property type="molecule type" value="Genomic_DNA"/>
</dbReference>
<comment type="caution">
    <text evidence="1">The sequence shown here is derived from an EMBL/GenBank/DDBJ whole genome shotgun (WGS) entry which is preliminary data.</text>
</comment>
<feature type="non-terminal residue" evidence="1">
    <location>
        <position position="67"/>
    </location>
</feature>
<dbReference type="AlphaFoldDB" id="A0AAD4SJ40"/>
<accession>A0AAD4SJ40</accession>
<dbReference type="Proteomes" id="UP001202328">
    <property type="component" value="Unassembled WGS sequence"/>
</dbReference>
<dbReference type="GO" id="GO:0016020">
    <property type="term" value="C:membrane"/>
    <property type="evidence" value="ECO:0007669"/>
    <property type="project" value="InterPro"/>
</dbReference>
<dbReference type="GO" id="GO:0004566">
    <property type="term" value="F:beta-glucuronidase activity"/>
    <property type="evidence" value="ECO:0007669"/>
    <property type="project" value="TreeGrafter"/>
</dbReference>
<dbReference type="PANTHER" id="PTHR14363">
    <property type="entry name" value="HEPARANASE-RELATED"/>
    <property type="match status" value="1"/>
</dbReference>
<dbReference type="GO" id="GO:0009505">
    <property type="term" value="C:plant-type cell wall"/>
    <property type="evidence" value="ECO:0007669"/>
    <property type="project" value="TreeGrafter"/>
</dbReference>
<proteinExistence type="predicted"/>
<gene>
    <name evidence="1" type="ORF">MKW98_003720</name>
</gene>
<keyword evidence="2" id="KW-1185">Reference proteome</keyword>
<evidence type="ECO:0000313" key="2">
    <source>
        <dbReference type="Proteomes" id="UP001202328"/>
    </source>
</evidence>